<dbReference type="AlphaFoldDB" id="A0A0F6YK96"/>
<evidence type="ECO:0000256" key="14">
    <source>
        <dbReference type="SAM" id="Phobius"/>
    </source>
</evidence>
<dbReference type="STRING" id="927083.DB32_005240"/>
<feature type="domain" description="Fatty acid hydroxylase" evidence="15">
    <location>
        <begin position="83"/>
        <end position="221"/>
    </location>
</feature>
<dbReference type="InterPro" id="IPR014430">
    <property type="entry name" value="Scs7"/>
</dbReference>
<keyword evidence="9 14" id="KW-1133">Transmembrane helix</keyword>
<evidence type="ECO:0000256" key="5">
    <source>
        <dbReference type="ARBA" id="ARBA00022723"/>
    </source>
</evidence>
<evidence type="ECO:0000256" key="11">
    <source>
        <dbReference type="ARBA" id="ARBA00023098"/>
    </source>
</evidence>
<feature type="transmembrane region" description="Helical" evidence="14">
    <location>
        <begin position="132"/>
        <end position="151"/>
    </location>
</feature>
<keyword evidence="3" id="KW-0444">Lipid biosynthesis</keyword>
<evidence type="ECO:0000256" key="2">
    <source>
        <dbReference type="ARBA" id="ARBA00004477"/>
    </source>
</evidence>
<keyword evidence="6" id="KW-0256">Endoplasmic reticulum</keyword>
<sequence>MGLLDLTQECLDAAEGKMPEPTPGPNGKRGKPPNRIQVFKNQFLEKWFAQAHPITPGIWFGPFVVWGLWSGAQAFGLGVIPLFAAGFLITTFIEYCLHRWIFHFVPKNEKQRLQHFLLHGYHHEFMNDPMRLVLPPIGIWPFAAIVAGIWYLVFGAYWFPIFAGTAAGYIAYDWVHYYTHYFNPKGGVGRWLKRYHMLHHHDSPNHRYGITSPLWDFVFGTYLPLNKMARQAGRHAAPTAES</sequence>
<protein>
    <submittedName>
        <fullName evidence="16">Fatty acid hydroxylase-like protein</fullName>
    </submittedName>
</protein>
<dbReference type="KEGG" id="samy:DB32_005240"/>
<dbReference type="PANTHER" id="PTHR12863:SF1">
    <property type="entry name" value="FATTY ACID 2-HYDROXYLASE"/>
    <property type="match status" value="1"/>
</dbReference>
<dbReference type="Proteomes" id="UP000034883">
    <property type="component" value="Chromosome"/>
</dbReference>
<proteinExistence type="predicted"/>
<dbReference type="GO" id="GO:0080132">
    <property type="term" value="F:fatty acid 2-hydroxylase activity"/>
    <property type="evidence" value="ECO:0007669"/>
    <property type="project" value="InterPro"/>
</dbReference>
<keyword evidence="11" id="KW-0443">Lipid metabolism</keyword>
<keyword evidence="7" id="KW-0276">Fatty acid metabolism</keyword>
<evidence type="ECO:0000256" key="8">
    <source>
        <dbReference type="ARBA" id="ARBA00022833"/>
    </source>
</evidence>
<keyword evidence="4 14" id="KW-0812">Transmembrane</keyword>
<feature type="transmembrane region" description="Helical" evidence="14">
    <location>
        <begin position="75"/>
        <end position="97"/>
    </location>
</feature>
<name>A0A0F6YK96_9BACT</name>
<evidence type="ECO:0000256" key="13">
    <source>
        <dbReference type="ARBA" id="ARBA00023160"/>
    </source>
</evidence>
<gene>
    <name evidence="16" type="ORF">DB32_005240</name>
</gene>
<keyword evidence="13" id="KW-0275">Fatty acid biosynthesis</keyword>
<evidence type="ECO:0000256" key="12">
    <source>
        <dbReference type="ARBA" id="ARBA00023136"/>
    </source>
</evidence>
<reference evidence="16 17" key="1">
    <citation type="submission" date="2015-03" db="EMBL/GenBank/DDBJ databases">
        <title>Genome assembly of Sandaracinus amylolyticus DSM 53668.</title>
        <authorList>
            <person name="Sharma G."/>
            <person name="Subramanian S."/>
        </authorList>
    </citation>
    <scope>NUCLEOTIDE SEQUENCE [LARGE SCALE GENOMIC DNA]</scope>
    <source>
        <strain evidence="16 17">DSM 53668</strain>
    </source>
</reference>
<evidence type="ECO:0000256" key="9">
    <source>
        <dbReference type="ARBA" id="ARBA00022989"/>
    </source>
</evidence>
<organism evidence="16 17">
    <name type="scientific">Sandaracinus amylolyticus</name>
    <dbReference type="NCBI Taxonomy" id="927083"/>
    <lineage>
        <taxon>Bacteria</taxon>
        <taxon>Pseudomonadati</taxon>
        <taxon>Myxococcota</taxon>
        <taxon>Polyangia</taxon>
        <taxon>Polyangiales</taxon>
        <taxon>Sandaracinaceae</taxon>
        <taxon>Sandaracinus</taxon>
    </lineage>
</organism>
<evidence type="ECO:0000313" key="16">
    <source>
        <dbReference type="EMBL" id="AKF08091.1"/>
    </source>
</evidence>
<evidence type="ECO:0000313" key="17">
    <source>
        <dbReference type="Proteomes" id="UP000034883"/>
    </source>
</evidence>
<keyword evidence="8" id="KW-0862">Zinc</keyword>
<dbReference type="PANTHER" id="PTHR12863">
    <property type="entry name" value="FATTY ACID HYDROXYLASE"/>
    <property type="match status" value="1"/>
</dbReference>
<keyword evidence="12 14" id="KW-0472">Membrane</keyword>
<dbReference type="GO" id="GO:0005506">
    <property type="term" value="F:iron ion binding"/>
    <property type="evidence" value="ECO:0007669"/>
    <property type="project" value="InterPro"/>
</dbReference>
<evidence type="ECO:0000256" key="7">
    <source>
        <dbReference type="ARBA" id="ARBA00022832"/>
    </source>
</evidence>
<evidence type="ECO:0000256" key="3">
    <source>
        <dbReference type="ARBA" id="ARBA00022516"/>
    </source>
</evidence>
<keyword evidence="5" id="KW-0479">Metal-binding</keyword>
<feature type="transmembrane region" description="Helical" evidence="14">
    <location>
        <begin position="47"/>
        <end position="69"/>
    </location>
</feature>
<evidence type="ECO:0000256" key="6">
    <source>
        <dbReference type="ARBA" id="ARBA00022824"/>
    </source>
</evidence>
<dbReference type="InterPro" id="IPR006694">
    <property type="entry name" value="Fatty_acid_hydroxylase"/>
</dbReference>
<keyword evidence="10" id="KW-0560">Oxidoreductase</keyword>
<dbReference type="GO" id="GO:0016020">
    <property type="term" value="C:membrane"/>
    <property type="evidence" value="ECO:0007669"/>
    <property type="project" value="InterPro"/>
</dbReference>
<dbReference type="RefSeq" id="WP_053235274.1">
    <property type="nucleotide sequence ID" value="NZ_CP011125.1"/>
</dbReference>
<evidence type="ECO:0000256" key="10">
    <source>
        <dbReference type="ARBA" id="ARBA00023002"/>
    </source>
</evidence>
<accession>A0A0F6YK96</accession>
<evidence type="ECO:0000256" key="1">
    <source>
        <dbReference type="ARBA" id="ARBA00001947"/>
    </source>
</evidence>
<dbReference type="EMBL" id="CP011125">
    <property type="protein sequence ID" value="AKF08091.1"/>
    <property type="molecule type" value="Genomic_DNA"/>
</dbReference>
<dbReference type="GO" id="GO:0006633">
    <property type="term" value="P:fatty acid biosynthetic process"/>
    <property type="evidence" value="ECO:0007669"/>
    <property type="project" value="UniProtKB-KW"/>
</dbReference>
<comment type="subcellular location">
    <subcellularLocation>
        <location evidence="2">Endoplasmic reticulum membrane</location>
        <topology evidence="2">Multi-pass membrane protein</topology>
    </subcellularLocation>
</comment>
<evidence type="ECO:0000256" key="4">
    <source>
        <dbReference type="ARBA" id="ARBA00022692"/>
    </source>
</evidence>
<evidence type="ECO:0000259" key="15">
    <source>
        <dbReference type="Pfam" id="PF04116"/>
    </source>
</evidence>
<keyword evidence="17" id="KW-1185">Reference proteome</keyword>
<comment type="cofactor">
    <cofactor evidence="1">
        <name>Zn(2+)</name>
        <dbReference type="ChEBI" id="CHEBI:29105"/>
    </cofactor>
</comment>
<dbReference type="Pfam" id="PF04116">
    <property type="entry name" value="FA_hydroxylase"/>
    <property type="match status" value="1"/>
</dbReference>